<dbReference type="Proteomes" id="UP000814140">
    <property type="component" value="Unassembled WGS sequence"/>
</dbReference>
<sequence>MGGGHASHEPQSGLAAARRCIDARSAKKHALVWYSESGCRVEYYIRGGVCAHPYTRPYTSVSSIVRSLRMCMVWKEKSEKSTRAVEREYRRQQSPTLESDVYPATSRVQEHDVVRKRLNGGRGRCAVSEAPSPARSTNESAARSTESNRHIPAPPA</sequence>
<evidence type="ECO:0000313" key="1">
    <source>
        <dbReference type="EMBL" id="KAI0060560.1"/>
    </source>
</evidence>
<name>A0ACB8SVS1_9AGAM</name>
<keyword evidence="2" id="KW-1185">Reference proteome</keyword>
<gene>
    <name evidence="1" type="ORF">BV25DRAFT_943419</name>
</gene>
<evidence type="ECO:0000313" key="2">
    <source>
        <dbReference type="Proteomes" id="UP000814140"/>
    </source>
</evidence>
<comment type="caution">
    <text evidence="1">The sequence shown here is derived from an EMBL/GenBank/DDBJ whole genome shotgun (WGS) entry which is preliminary data.</text>
</comment>
<dbReference type="EMBL" id="MU277218">
    <property type="protein sequence ID" value="KAI0060560.1"/>
    <property type="molecule type" value="Genomic_DNA"/>
</dbReference>
<protein>
    <submittedName>
        <fullName evidence="1">Uncharacterized protein</fullName>
    </submittedName>
</protein>
<organism evidence="1 2">
    <name type="scientific">Artomyces pyxidatus</name>
    <dbReference type="NCBI Taxonomy" id="48021"/>
    <lineage>
        <taxon>Eukaryota</taxon>
        <taxon>Fungi</taxon>
        <taxon>Dikarya</taxon>
        <taxon>Basidiomycota</taxon>
        <taxon>Agaricomycotina</taxon>
        <taxon>Agaricomycetes</taxon>
        <taxon>Russulales</taxon>
        <taxon>Auriscalpiaceae</taxon>
        <taxon>Artomyces</taxon>
    </lineage>
</organism>
<reference evidence="1" key="2">
    <citation type="journal article" date="2022" name="New Phytol.">
        <title>Evolutionary transition to the ectomycorrhizal habit in the genomes of a hyperdiverse lineage of mushroom-forming fungi.</title>
        <authorList>
            <person name="Looney B."/>
            <person name="Miyauchi S."/>
            <person name="Morin E."/>
            <person name="Drula E."/>
            <person name="Courty P.E."/>
            <person name="Kohler A."/>
            <person name="Kuo A."/>
            <person name="LaButti K."/>
            <person name="Pangilinan J."/>
            <person name="Lipzen A."/>
            <person name="Riley R."/>
            <person name="Andreopoulos W."/>
            <person name="He G."/>
            <person name="Johnson J."/>
            <person name="Nolan M."/>
            <person name="Tritt A."/>
            <person name="Barry K.W."/>
            <person name="Grigoriev I.V."/>
            <person name="Nagy L.G."/>
            <person name="Hibbett D."/>
            <person name="Henrissat B."/>
            <person name="Matheny P.B."/>
            <person name="Labbe J."/>
            <person name="Martin F.M."/>
        </authorList>
    </citation>
    <scope>NUCLEOTIDE SEQUENCE</scope>
    <source>
        <strain evidence="1">HHB10654</strain>
    </source>
</reference>
<accession>A0ACB8SVS1</accession>
<proteinExistence type="predicted"/>
<reference evidence="1" key="1">
    <citation type="submission" date="2021-03" db="EMBL/GenBank/DDBJ databases">
        <authorList>
            <consortium name="DOE Joint Genome Institute"/>
            <person name="Ahrendt S."/>
            <person name="Looney B.P."/>
            <person name="Miyauchi S."/>
            <person name="Morin E."/>
            <person name="Drula E."/>
            <person name="Courty P.E."/>
            <person name="Chicoki N."/>
            <person name="Fauchery L."/>
            <person name="Kohler A."/>
            <person name="Kuo A."/>
            <person name="Labutti K."/>
            <person name="Pangilinan J."/>
            <person name="Lipzen A."/>
            <person name="Riley R."/>
            <person name="Andreopoulos W."/>
            <person name="He G."/>
            <person name="Johnson J."/>
            <person name="Barry K.W."/>
            <person name="Grigoriev I.V."/>
            <person name="Nagy L."/>
            <person name="Hibbett D."/>
            <person name="Henrissat B."/>
            <person name="Matheny P.B."/>
            <person name="Labbe J."/>
            <person name="Martin F."/>
        </authorList>
    </citation>
    <scope>NUCLEOTIDE SEQUENCE</scope>
    <source>
        <strain evidence="1">HHB10654</strain>
    </source>
</reference>